<protein>
    <submittedName>
        <fullName evidence="10">Receptor-type guanylate cyclase gcy</fullName>
    </submittedName>
</protein>
<gene>
    <name evidence="10" type="ORF">SEMRO_230_G093490.1</name>
</gene>
<dbReference type="Proteomes" id="UP001153069">
    <property type="component" value="Unassembled WGS sequence"/>
</dbReference>
<keyword evidence="6" id="KW-0456">Lyase</keyword>
<dbReference type="GO" id="GO:0000166">
    <property type="term" value="F:nucleotide binding"/>
    <property type="evidence" value="ECO:0007669"/>
    <property type="project" value="UniProtKB-KW"/>
</dbReference>
<evidence type="ECO:0000256" key="7">
    <source>
        <dbReference type="SAM" id="MobiDB-lite"/>
    </source>
</evidence>
<dbReference type="GO" id="GO:0004016">
    <property type="term" value="F:adenylate cyclase activity"/>
    <property type="evidence" value="ECO:0007669"/>
    <property type="project" value="TreeGrafter"/>
</dbReference>
<comment type="caution">
    <text evidence="10">The sequence shown here is derived from an EMBL/GenBank/DDBJ whole genome shotgun (WGS) entry which is preliminary data.</text>
</comment>
<dbReference type="GO" id="GO:0005886">
    <property type="term" value="C:plasma membrane"/>
    <property type="evidence" value="ECO:0007669"/>
    <property type="project" value="TreeGrafter"/>
</dbReference>
<dbReference type="GO" id="GO:0035556">
    <property type="term" value="P:intracellular signal transduction"/>
    <property type="evidence" value="ECO:0007669"/>
    <property type="project" value="InterPro"/>
</dbReference>
<dbReference type="Pfam" id="PF00211">
    <property type="entry name" value="Guanylate_cyc"/>
    <property type="match status" value="1"/>
</dbReference>
<name>A0A9N8DMM3_9STRA</name>
<keyword evidence="3" id="KW-0547">Nucleotide-binding</keyword>
<evidence type="ECO:0000256" key="4">
    <source>
        <dbReference type="ARBA" id="ARBA00022989"/>
    </source>
</evidence>
<reference evidence="10" key="1">
    <citation type="submission" date="2020-06" db="EMBL/GenBank/DDBJ databases">
        <authorList>
            <consortium name="Plant Systems Biology data submission"/>
        </authorList>
    </citation>
    <scope>NUCLEOTIDE SEQUENCE</scope>
    <source>
        <strain evidence="10">D6</strain>
    </source>
</reference>
<feature type="region of interest" description="Disordered" evidence="7">
    <location>
        <begin position="696"/>
        <end position="755"/>
    </location>
</feature>
<evidence type="ECO:0000256" key="2">
    <source>
        <dbReference type="ARBA" id="ARBA00022692"/>
    </source>
</evidence>
<dbReference type="GO" id="GO:0007168">
    <property type="term" value="P:receptor guanylyl cyclase signaling pathway"/>
    <property type="evidence" value="ECO:0007669"/>
    <property type="project" value="TreeGrafter"/>
</dbReference>
<dbReference type="SMART" id="SM00044">
    <property type="entry name" value="CYCc"/>
    <property type="match status" value="1"/>
</dbReference>
<evidence type="ECO:0000256" key="1">
    <source>
        <dbReference type="ARBA" id="ARBA00004370"/>
    </source>
</evidence>
<feature type="transmembrane region" description="Helical" evidence="8">
    <location>
        <begin position="35"/>
        <end position="55"/>
    </location>
</feature>
<dbReference type="PROSITE" id="PS50125">
    <property type="entry name" value="GUANYLATE_CYCLASE_2"/>
    <property type="match status" value="1"/>
</dbReference>
<dbReference type="InterPro" id="IPR029787">
    <property type="entry name" value="Nucleotide_cyclase"/>
</dbReference>
<dbReference type="GO" id="GO:0004383">
    <property type="term" value="F:guanylate cyclase activity"/>
    <property type="evidence" value="ECO:0007669"/>
    <property type="project" value="TreeGrafter"/>
</dbReference>
<feature type="region of interest" description="Disordered" evidence="7">
    <location>
        <begin position="1"/>
        <end position="21"/>
    </location>
</feature>
<keyword evidence="4 8" id="KW-1133">Transmembrane helix</keyword>
<dbReference type="OrthoDB" id="56625at2759"/>
<dbReference type="AlphaFoldDB" id="A0A9N8DMM3"/>
<dbReference type="InterPro" id="IPR050401">
    <property type="entry name" value="Cyclic_nucleotide_synthase"/>
</dbReference>
<keyword evidence="10" id="KW-0675">Receptor</keyword>
<feature type="domain" description="Guanylate cyclase" evidence="9">
    <location>
        <begin position="492"/>
        <end position="625"/>
    </location>
</feature>
<feature type="compositionally biased region" description="Polar residues" evidence="7">
    <location>
        <begin position="706"/>
        <end position="718"/>
    </location>
</feature>
<dbReference type="SUPFAM" id="SSF55073">
    <property type="entry name" value="Nucleotide cyclase"/>
    <property type="match status" value="1"/>
</dbReference>
<evidence type="ECO:0000259" key="9">
    <source>
        <dbReference type="PROSITE" id="PS50125"/>
    </source>
</evidence>
<evidence type="ECO:0000313" key="11">
    <source>
        <dbReference type="Proteomes" id="UP001153069"/>
    </source>
</evidence>
<keyword evidence="5 8" id="KW-0472">Membrane</keyword>
<proteinExistence type="predicted"/>
<evidence type="ECO:0000256" key="5">
    <source>
        <dbReference type="ARBA" id="ARBA00023136"/>
    </source>
</evidence>
<dbReference type="InterPro" id="IPR001054">
    <property type="entry name" value="A/G_cyclase"/>
</dbReference>
<dbReference type="Gene3D" id="3.30.70.1230">
    <property type="entry name" value="Nucleotide cyclase"/>
    <property type="match status" value="1"/>
</dbReference>
<dbReference type="PANTHER" id="PTHR11920">
    <property type="entry name" value="GUANYLYL CYCLASE"/>
    <property type="match status" value="1"/>
</dbReference>
<evidence type="ECO:0000256" key="3">
    <source>
        <dbReference type="ARBA" id="ARBA00022741"/>
    </source>
</evidence>
<dbReference type="EMBL" id="CAICTM010000229">
    <property type="protein sequence ID" value="CAB9505432.1"/>
    <property type="molecule type" value="Genomic_DNA"/>
</dbReference>
<evidence type="ECO:0000256" key="6">
    <source>
        <dbReference type="ARBA" id="ARBA00023239"/>
    </source>
</evidence>
<evidence type="ECO:0000313" key="10">
    <source>
        <dbReference type="EMBL" id="CAB9505432.1"/>
    </source>
</evidence>
<evidence type="ECO:0000256" key="8">
    <source>
        <dbReference type="SAM" id="Phobius"/>
    </source>
</evidence>
<keyword evidence="11" id="KW-1185">Reference proteome</keyword>
<sequence length="755" mass="84840">MDSQELDMDDVSENSKHSGDAVAARVREHRRNISVIVAAQLLGTTALVLMTYFMLSATERIQFETAFEIFTRETAGVAEMHAENVFGQLQSLASSVRSGIAQNPQQYLHEVSIPDFDLRVEEIANLTKIELLMFAPFVPRAEQRAWEEYQLLNQEWILDGYIERGWNTSHLKAIPRQIHNYPLPEGYNDTRRGYVNTGFMEEIVANHTVAANKTEGSSVPVAQIGPRLNDTSIVMMDLFTHPIFKKEIVASLEYDVPVISELEDLSFFLKHVQPLLSEEVDYSEPRSFTLDPIRAGFGKESITVGYVIGIIQWNAFFRDFLPEGTNGIVVNIESDCGKRFTYVVNGGNGDDSNLSQYNGTAKETTYQYLEQRFRFFWKNHAKGTSRHCHFDLVISPAEVFAEAYLTNKPLLWAGLVLAMCLTGSLAFFLYDCYLHRQQVQIAKEKVRAEAVVTSLFPEHVGQKLMEEQGKDEWQADAQRQDKPLAELFPSATIMFADIKGFTAWSSSRQPSDVFTLLETIYHEMDAIAKIRKVFKIETIGDCYVAVCGLPRPRDNHAVVMARFAQDCLEKFRELVTMLDVDLPGTAKLELRTGLHSGPVTAGVLRGERARFQLFGDTVNTTARIESTGEGSRIHMSEQFADELVKFGKGHWIVPREDKVEAKGKGTLTTFWLQVTASRDQSALSGDYSERFQDEYDFSVGMPNPSPNVGSSNHTSEASHSGHDDRTSRTPPSAGMFGVVPQPSNHDNSSDSDIWV</sequence>
<accession>A0A9N8DMM3</accession>
<feature type="compositionally biased region" description="Acidic residues" evidence="7">
    <location>
        <begin position="1"/>
        <end position="12"/>
    </location>
</feature>
<organism evidence="10 11">
    <name type="scientific">Seminavis robusta</name>
    <dbReference type="NCBI Taxonomy" id="568900"/>
    <lineage>
        <taxon>Eukaryota</taxon>
        <taxon>Sar</taxon>
        <taxon>Stramenopiles</taxon>
        <taxon>Ochrophyta</taxon>
        <taxon>Bacillariophyta</taxon>
        <taxon>Bacillariophyceae</taxon>
        <taxon>Bacillariophycidae</taxon>
        <taxon>Naviculales</taxon>
        <taxon>Naviculaceae</taxon>
        <taxon>Seminavis</taxon>
    </lineage>
</organism>
<dbReference type="CDD" id="cd07302">
    <property type="entry name" value="CHD"/>
    <property type="match status" value="1"/>
</dbReference>
<keyword evidence="2 8" id="KW-0812">Transmembrane</keyword>
<dbReference type="PANTHER" id="PTHR11920:SF335">
    <property type="entry name" value="GUANYLATE CYCLASE"/>
    <property type="match status" value="1"/>
</dbReference>
<comment type="subcellular location">
    <subcellularLocation>
        <location evidence="1">Membrane</location>
    </subcellularLocation>
</comment>
<dbReference type="GO" id="GO:0001653">
    <property type="term" value="F:peptide receptor activity"/>
    <property type="evidence" value="ECO:0007669"/>
    <property type="project" value="TreeGrafter"/>
</dbReference>